<dbReference type="SUPFAM" id="SSF50685">
    <property type="entry name" value="Barwin-like endoglucanases"/>
    <property type="match status" value="1"/>
</dbReference>
<dbReference type="InterPro" id="IPR036908">
    <property type="entry name" value="RlpA-like_sf"/>
</dbReference>
<keyword evidence="2" id="KW-0472">Membrane</keyword>
<name>A0A6S6W287_9PLEO</name>
<feature type="region of interest" description="Disordered" evidence="1">
    <location>
        <begin position="604"/>
        <end position="624"/>
    </location>
</feature>
<feature type="compositionally biased region" description="Polar residues" evidence="1">
    <location>
        <begin position="608"/>
        <end position="618"/>
    </location>
</feature>
<dbReference type="Proteomes" id="UP000472372">
    <property type="component" value="Chromosome 5"/>
</dbReference>
<keyword evidence="2" id="KW-0812">Transmembrane</keyword>
<feature type="compositionally biased region" description="Polar residues" evidence="1">
    <location>
        <begin position="424"/>
        <end position="437"/>
    </location>
</feature>
<protein>
    <submittedName>
        <fullName evidence="3">Uncharacterized protein</fullName>
    </submittedName>
</protein>
<evidence type="ECO:0000313" key="3">
    <source>
        <dbReference type="EMBL" id="CAE7174445.1"/>
    </source>
</evidence>
<keyword evidence="2" id="KW-1133">Transmembrane helix</keyword>
<accession>A0A6S6W287</accession>
<feature type="region of interest" description="Disordered" evidence="1">
    <location>
        <begin position="411"/>
        <end position="492"/>
    </location>
</feature>
<feature type="compositionally biased region" description="Basic and acidic residues" evidence="1">
    <location>
        <begin position="145"/>
        <end position="155"/>
    </location>
</feature>
<dbReference type="EMBL" id="HG992981">
    <property type="protein sequence ID" value="CAE7174445.1"/>
    <property type="molecule type" value="Genomic_DNA"/>
</dbReference>
<dbReference type="AlphaFoldDB" id="A0A6S6W287"/>
<dbReference type="Gene3D" id="2.40.40.10">
    <property type="entry name" value="RlpA-like domain"/>
    <property type="match status" value="1"/>
</dbReference>
<feature type="compositionally biased region" description="Basic and acidic residues" evidence="1">
    <location>
        <begin position="27"/>
        <end position="40"/>
    </location>
</feature>
<sequence length="1118" mass="119954">MPFDYLGRRPSSKSNTSVRKWNIKHLVPKDNQHSLPDHSPEPSTAQTPKPPPISTHPFNTANRYSDVFSLAESDYSSRSYHNKPLPSRPQAHAQQEEDPIPGQQGASWYPSADHAEYSSVVEEDIRQQSREGSTLGSPDRKKRLDLKGKGKGKELLDKQSVPEPAFLYSGHEVFESIDINEPSVQRVVEPPSEMHEKTVKKKVLNCGLGIFMVLVVIALVLLSIYTSGALGSNGLKDLFKASNLSSTTSITPIISSMIASTPVVSTVMVPSPETDVASTVPMTSILDPRTTASQSSTPSPKTMSNSVKSALLSAASSAPVSQLVSTMDIEDDLVGRSGYIGLRDEAFNGHLILNRAQKAIVAGEPSIAYANEEEKREEECTTTTITTTLTATTTSTLYTSRLAVASAEIHAPSMQPAGAEPEPESSNVSPTNKSPTLQRDESTSDSAVSQSATQVGFNPLESTYATLSQTPDPTPTRPPSTTQTAQSRNTDASVLSASSIAAGARLGISSWDTFQRLRRFSPFNPSGEENRHIPPFITPMPTATTNDEIRSRPDEAGTTLLSTSNDNAAARRGLDLPPFADLLSQALDLTTKVHLPTMIDFKSKESATKQPAHTPSSNAAAPRHAAPWRRVTFMPTNPHRRRQATQTPSHIPRHTYVPAYPHIHRQYSSASPSPDSLGRKLTFWEAFSQLRLQAVQMCFDVKTYQDSTLTPVQKPKYLQMGKALDEKICSMLDQSFPPVTQGGKCDTKSEWEILESKVGEVCSLQKMGEKLVQDVENLCGVKDVYASNLDTCGSKASGIGSAVAGGASNLSASSSGSLAADSTAGSSKLTTATYPKSLSVTLQQHGITSPTPGPTVPSTASTPTNAPLLTSTNALSPTLPTSPGTIAAGCPAIPETPVPSSCIGTLPSHPKLTPPPDWTIPLLTYSIQAASYTSLRTIPANAVATPPTYTGPQISRDWPVSYAFPIPTGYVAPNIVPASPQIGQLTYFNPGLGACAQPDMASNELAVAISWELFDMGREIGNSSLAKDWVTKGTVGADGIDRAGSVFCNQGIKAWIGDGGGGKAVEMEFVVRDRCEGCNVSDIDIQPDVFDKYWGTRERGRVMVTWEWMREAPTDMSK</sequence>
<gene>
    <name evidence="3" type="ORF">PTTW11_05635</name>
</gene>
<dbReference type="CDD" id="cd22191">
    <property type="entry name" value="DPBB_RlpA_EXP_N-like"/>
    <property type="match status" value="1"/>
</dbReference>
<feature type="region of interest" description="Disordered" evidence="1">
    <location>
        <begin position="75"/>
        <end position="155"/>
    </location>
</feature>
<proteinExistence type="predicted"/>
<feature type="compositionally biased region" description="Polar residues" evidence="1">
    <location>
        <begin position="868"/>
        <end position="877"/>
    </location>
</feature>
<organism evidence="3 4">
    <name type="scientific">Pyrenophora teres f. teres</name>
    <dbReference type="NCBI Taxonomy" id="97479"/>
    <lineage>
        <taxon>Eukaryota</taxon>
        <taxon>Fungi</taxon>
        <taxon>Dikarya</taxon>
        <taxon>Ascomycota</taxon>
        <taxon>Pezizomycotina</taxon>
        <taxon>Dothideomycetes</taxon>
        <taxon>Pleosporomycetidae</taxon>
        <taxon>Pleosporales</taxon>
        <taxon>Pleosporineae</taxon>
        <taxon>Pleosporaceae</taxon>
        <taxon>Pyrenophora</taxon>
    </lineage>
</organism>
<feature type="compositionally biased region" description="Polar residues" evidence="1">
    <location>
        <begin position="444"/>
        <end position="467"/>
    </location>
</feature>
<reference evidence="3" key="1">
    <citation type="submission" date="2021-02" db="EMBL/GenBank/DDBJ databases">
        <authorList>
            <person name="Syme A R."/>
            <person name="Syme A R."/>
            <person name="Moolhuijzen P."/>
        </authorList>
    </citation>
    <scope>NUCLEOTIDE SEQUENCE</scope>
    <source>
        <strain evidence="3">W1-1</strain>
    </source>
</reference>
<feature type="region of interest" description="Disordered" evidence="1">
    <location>
        <begin position="844"/>
        <end position="877"/>
    </location>
</feature>
<evidence type="ECO:0000256" key="2">
    <source>
        <dbReference type="SAM" id="Phobius"/>
    </source>
</evidence>
<evidence type="ECO:0000313" key="4">
    <source>
        <dbReference type="Proteomes" id="UP000472372"/>
    </source>
</evidence>
<feature type="region of interest" description="Disordered" evidence="1">
    <location>
        <begin position="1"/>
        <end position="61"/>
    </location>
</feature>
<feature type="transmembrane region" description="Helical" evidence="2">
    <location>
        <begin position="203"/>
        <end position="225"/>
    </location>
</feature>
<feature type="compositionally biased region" description="Low complexity" evidence="1">
    <location>
        <begin position="856"/>
        <end position="867"/>
    </location>
</feature>
<evidence type="ECO:0000256" key="1">
    <source>
        <dbReference type="SAM" id="MobiDB-lite"/>
    </source>
</evidence>